<dbReference type="EMBL" id="QKNX01000006">
    <property type="protein sequence ID" value="TKR24799.1"/>
    <property type="molecule type" value="Genomic_DNA"/>
</dbReference>
<organism evidence="1 2">
    <name type="scientific">Natronomonas salsuginis</name>
    <dbReference type="NCBI Taxonomy" id="2217661"/>
    <lineage>
        <taxon>Archaea</taxon>
        <taxon>Methanobacteriati</taxon>
        <taxon>Methanobacteriota</taxon>
        <taxon>Stenosarchaea group</taxon>
        <taxon>Halobacteria</taxon>
        <taxon>Halobacteriales</taxon>
        <taxon>Natronomonadaceae</taxon>
        <taxon>Natronomonas</taxon>
    </lineage>
</organism>
<evidence type="ECO:0000313" key="2">
    <source>
        <dbReference type="Proteomes" id="UP000308037"/>
    </source>
</evidence>
<accession>A0A4U5JFI6</accession>
<dbReference type="Pfam" id="PF19110">
    <property type="entry name" value="DUF5797"/>
    <property type="match status" value="1"/>
</dbReference>
<dbReference type="RefSeq" id="WP_137277211.1">
    <property type="nucleotide sequence ID" value="NZ_QKNX01000006.1"/>
</dbReference>
<dbReference type="InterPro" id="IPR043815">
    <property type="entry name" value="DUF5797"/>
</dbReference>
<dbReference type="AlphaFoldDB" id="A0A4U5JFI6"/>
<gene>
    <name evidence="1" type="ORF">DM868_12735</name>
</gene>
<protein>
    <submittedName>
        <fullName evidence="1">Uncharacterized protein</fullName>
    </submittedName>
</protein>
<sequence length="160" mass="17747">MTLSEEAKSRLTDLVTLQPTKNKELQDRWGLESGSDVHQYLESELKEYYYRDENSLIRATPEAAALVGIDTGDDVVRVPKLQAEIIETLAGPDDDPQSVVSVLHALQAGEIETDVDAVRSALRSLEDKGIVAVVRRTVPTFRLAVERDSIEVEMLDKPDA</sequence>
<name>A0A4U5JFI6_9EURY</name>
<reference evidence="1 2" key="1">
    <citation type="submission" date="2019-04" db="EMBL/GenBank/DDBJ databases">
        <title>Natronomonas sp. F20-122 a newhaloarchaeon isolated from a saline saltern of Isla Bacuta, Huelva, Spain.</title>
        <authorList>
            <person name="Duran-Viseras A."/>
            <person name="Sanchez-Porro C."/>
            <person name="Ventosa A."/>
        </authorList>
    </citation>
    <scope>NUCLEOTIDE SEQUENCE [LARGE SCALE GENOMIC DNA]</scope>
    <source>
        <strain evidence="1 2">F20-122</strain>
    </source>
</reference>
<keyword evidence="2" id="KW-1185">Reference proteome</keyword>
<dbReference type="Proteomes" id="UP000308037">
    <property type="component" value="Unassembled WGS sequence"/>
</dbReference>
<comment type="caution">
    <text evidence="1">The sequence shown here is derived from an EMBL/GenBank/DDBJ whole genome shotgun (WGS) entry which is preliminary data.</text>
</comment>
<dbReference type="OrthoDB" id="213344at2157"/>
<proteinExistence type="predicted"/>
<evidence type="ECO:0000313" key="1">
    <source>
        <dbReference type="EMBL" id="TKR24799.1"/>
    </source>
</evidence>